<dbReference type="EMBL" id="CM044701">
    <property type="protein sequence ID" value="KAI5681095.1"/>
    <property type="molecule type" value="Genomic_DNA"/>
</dbReference>
<gene>
    <name evidence="1" type="ORF">M9H77_02322</name>
</gene>
<organism evidence="1 2">
    <name type="scientific">Catharanthus roseus</name>
    <name type="common">Madagascar periwinkle</name>
    <name type="synonym">Vinca rosea</name>
    <dbReference type="NCBI Taxonomy" id="4058"/>
    <lineage>
        <taxon>Eukaryota</taxon>
        <taxon>Viridiplantae</taxon>
        <taxon>Streptophyta</taxon>
        <taxon>Embryophyta</taxon>
        <taxon>Tracheophyta</taxon>
        <taxon>Spermatophyta</taxon>
        <taxon>Magnoliopsida</taxon>
        <taxon>eudicotyledons</taxon>
        <taxon>Gunneridae</taxon>
        <taxon>Pentapetalae</taxon>
        <taxon>asterids</taxon>
        <taxon>lamiids</taxon>
        <taxon>Gentianales</taxon>
        <taxon>Apocynaceae</taxon>
        <taxon>Rauvolfioideae</taxon>
        <taxon>Vinceae</taxon>
        <taxon>Catharanthinae</taxon>
        <taxon>Catharanthus</taxon>
    </lineage>
</organism>
<accession>A0ACC0C813</accession>
<dbReference type="Proteomes" id="UP001060085">
    <property type="component" value="Linkage Group LG01"/>
</dbReference>
<keyword evidence="2" id="KW-1185">Reference proteome</keyword>
<evidence type="ECO:0000313" key="1">
    <source>
        <dbReference type="EMBL" id="KAI5681095.1"/>
    </source>
</evidence>
<evidence type="ECO:0000313" key="2">
    <source>
        <dbReference type="Proteomes" id="UP001060085"/>
    </source>
</evidence>
<proteinExistence type="predicted"/>
<protein>
    <submittedName>
        <fullName evidence="1">Uncharacterized protein</fullName>
    </submittedName>
</protein>
<name>A0ACC0C813_CATRO</name>
<reference evidence="2" key="1">
    <citation type="journal article" date="2023" name="Nat. Plants">
        <title>Single-cell RNA sequencing provides a high-resolution roadmap for understanding the multicellular compartmentation of specialized metabolism.</title>
        <authorList>
            <person name="Sun S."/>
            <person name="Shen X."/>
            <person name="Li Y."/>
            <person name="Li Y."/>
            <person name="Wang S."/>
            <person name="Li R."/>
            <person name="Zhang H."/>
            <person name="Shen G."/>
            <person name="Guo B."/>
            <person name="Wei J."/>
            <person name="Xu J."/>
            <person name="St-Pierre B."/>
            <person name="Chen S."/>
            <person name="Sun C."/>
        </authorList>
    </citation>
    <scope>NUCLEOTIDE SEQUENCE [LARGE SCALE GENOMIC DNA]</scope>
</reference>
<sequence>MGVSFSQLVEDDDEVDESYNLLDDEEDEAGAQNIILMDAFQTEMRTALEKLGIDKEIHRMQLTEIVESTHCYADELVHQRASIDYQEVMLARLCQRFIPDQGSSRGGESDFGPQ</sequence>
<comment type="caution">
    <text evidence="1">The sequence shown here is derived from an EMBL/GenBank/DDBJ whole genome shotgun (WGS) entry which is preliminary data.</text>
</comment>